<organism evidence="1 2">
    <name type="scientific">Cardiocondyla obscurior</name>
    <dbReference type="NCBI Taxonomy" id="286306"/>
    <lineage>
        <taxon>Eukaryota</taxon>
        <taxon>Metazoa</taxon>
        <taxon>Ecdysozoa</taxon>
        <taxon>Arthropoda</taxon>
        <taxon>Hexapoda</taxon>
        <taxon>Insecta</taxon>
        <taxon>Pterygota</taxon>
        <taxon>Neoptera</taxon>
        <taxon>Endopterygota</taxon>
        <taxon>Hymenoptera</taxon>
        <taxon>Apocrita</taxon>
        <taxon>Aculeata</taxon>
        <taxon>Formicoidea</taxon>
        <taxon>Formicidae</taxon>
        <taxon>Myrmicinae</taxon>
        <taxon>Cardiocondyla</taxon>
    </lineage>
</organism>
<proteinExistence type="predicted"/>
<keyword evidence="2" id="KW-1185">Reference proteome</keyword>
<reference evidence="1 2" key="1">
    <citation type="submission" date="2023-03" db="EMBL/GenBank/DDBJ databases">
        <title>High recombination rates correlate with genetic variation in Cardiocondyla obscurior ants.</title>
        <authorList>
            <person name="Errbii M."/>
        </authorList>
    </citation>
    <scope>NUCLEOTIDE SEQUENCE [LARGE SCALE GENOMIC DNA]</scope>
    <source>
        <strain evidence="1">Alpha-2009</strain>
        <tissue evidence="1">Whole body</tissue>
    </source>
</reference>
<protein>
    <submittedName>
        <fullName evidence="1">Uncharacterized protein</fullName>
    </submittedName>
</protein>
<gene>
    <name evidence="1" type="ORF">PUN28_015271</name>
</gene>
<dbReference type="Proteomes" id="UP001430953">
    <property type="component" value="Unassembled WGS sequence"/>
</dbReference>
<dbReference type="AlphaFoldDB" id="A0AAW2F390"/>
<dbReference type="EMBL" id="JADYXP020000016">
    <property type="protein sequence ID" value="KAL0108675.1"/>
    <property type="molecule type" value="Genomic_DNA"/>
</dbReference>
<evidence type="ECO:0000313" key="1">
    <source>
        <dbReference type="EMBL" id="KAL0108675.1"/>
    </source>
</evidence>
<accession>A0AAW2F390</accession>
<evidence type="ECO:0000313" key="2">
    <source>
        <dbReference type="Proteomes" id="UP001430953"/>
    </source>
</evidence>
<sequence length="433" mass="50302">MEKKVYCIIGERCKRVIFKSNNPIRDVTILREKLNQICNNDALLQSKIKNKEFILRNVDIDIANLSEINVLLLLTPSNETIPSTSFNENIIIVDTCNIEILQTEAIDFEIINKKYKNSIIIKDCKENILFEENININIVKSHDKESVNNQCMKDQHKFTTERSGCINFPTTFSALTYDLEQKLKTDGILKAQRYFISFWGQYLWQETHTKPTKLDYSNLAQSIVTAYPKLSGVRNGCVSIIILYITWIKNHRLNKKRLQLKKHSSEPKTETTNLASIVPSSSMTDADMTSAVKKLERKVVTEKNLSHVKRLLNQKLTVRRQWIENESDGINAIVKKYPPLQHYEMILYELLNMRIITEDRLFEKINFTMKILLKYCGLKEDNKTSKVQVLKHLNNLAHKKIKKKQTTLFTVKKSTQKETIASAFVSFLQTSYI</sequence>
<comment type="caution">
    <text evidence="1">The sequence shown here is derived from an EMBL/GenBank/DDBJ whole genome shotgun (WGS) entry which is preliminary data.</text>
</comment>
<name>A0AAW2F390_9HYME</name>